<feature type="compositionally biased region" description="Basic and acidic residues" evidence="1">
    <location>
        <begin position="885"/>
        <end position="895"/>
    </location>
</feature>
<keyword evidence="3" id="KW-1185">Reference proteome</keyword>
<feature type="compositionally biased region" description="Low complexity" evidence="1">
    <location>
        <begin position="686"/>
        <end position="702"/>
    </location>
</feature>
<dbReference type="Proteomes" id="UP001153069">
    <property type="component" value="Unassembled WGS sequence"/>
</dbReference>
<feature type="compositionally biased region" description="Basic and acidic residues" evidence="1">
    <location>
        <begin position="345"/>
        <end position="361"/>
    </location>
</feature>
<evidence type="ECO:0000256" key="1">
    <source>
        <dbReference type="SAM" id="MobiDB-lite"/>
    </source>
</evidence>
<feature type="region of interest" description="Disordered" evidence="1">
    <location>
        <begin position="469"/>
        <end position="755"/>
    </location>
</feature>
<evidence type="ECO:0000313" key="3">
    <source>
        <dbReference type="Proteomes" id="UP001153069"/>
    </source>
</evidence>
<feature type="compositionally biased region" description="Low complexity" evidence="1">
    <location>
        <begin position="505"/>
        <end position="520"/>
    </location>
</feature>
<accession>A0A9N8DG66</accession>
<name>A0A9N8DG66_9STRA</name>
<comment type="caution">
    <text evidence="2">The sequence shown here is derived from an EMBL/GenBank/DDBJ whole genome shotgun (WGS) entry which is preliminary data.</text>
</comment>
<feature type="region of interest" description="Disordered" evidence="1">
    <location>
        <begin position="304"/>
        <end position="326"/>
    </location>
</feature>
<feature type="compositionally biased region" description="Basic residues" evidence="1">
    <location>
        <begin position="144"/>
        <end position="157"/>
    </location>
</feature>
<feature type="region of interest" description="Disordered" evidence="1">
    <location>
        <begin position="338"/>
        <end position="361"/>
    </location>
</feature>
<feature type="region of interest" description="Disordered" evidence="1">
    <location>
        <begin position="393"/>
        <end position="454"/>
    </location>
</feature>
<feature type="compositionally biased region" description="Basic and acidic residues" evidence="1">
    <location>
        <begin position="125"/>
        <end position="143"/>
    </location>
</feature>
<feature type="compositionally biased region" description="Low complexity" evidence="1">
    <location>
        <begin position="210"/>
        <end position="226"/>
    </location>
</feature>
<feature type="compositionally biased region" description="Basic and acidic residues" evidence="1">
    <location>
        <begin position="646"/>
        <end position="667"/>
    </location>
</feature>
<feature type="region of interest" description="Disordered" evidence="1">
    <location>
        <begin position="768"/>
        <end position="911"/>
    </location>
</feature>
<feature type="compositionally biased region" description="Low complexity" evidence="1">
    <location>
        <begin position="18"/>
        <end position="35"/>
    </location>
</feature>
<feature type="compositionally biased region" description="Low complexity" evidence="1">
    <location>
        <begin position="256"/>
        <end position="267"/>
    </location>
</feature>
<sequence>MSRRGTMKRLSWKPTGLTVTRRTSTSATVAFAATTEEGEDGQAEDGQAEEGQGPDGLGLSIHTGTGTTANSRRKRKSRHVRFGGETEVHAIERKRPSMVATMFYNARDILQFKEDKFEEEAAEQQAEKQRQQEIKKKEKEEKKKLRKQKLANRKAKRAQGTTTTTTTTTTTSSTQPVPNQPEPEPNQAQPEPTKSDPTGFSFEATVSAASDPQSDQPPLDPQTPSDAQSAQPDVPSEPEALPETIPEPRSALDRQLSAAMSSSLISMSDDDSSVFLTTTKNPQISDFVNDSITLQLQKRNSIATSSIDSQRHEQQNLSTVNSDEADKAAGTNTHALQLPSESSDADNHNHNHNDNHNVNDHGIDTELATREEEPIDNSLPVLATRLQDVKPLAEQTEKNTDEPLSLSVPGTLEDDPPNLPVQAAIAPPPTCTSIAKPMQSPSKKPPISNTYPISAVDSSPQAIVLSIPTTPLPHTLDSHPDQESNSPSQSPSSLLPPTPTNAHDSPTSQDAPPAASTASAPPHPYPSLQPPRERQLPRPPSPPPSPPQSPRLSQTPNEGQGFKQMSSFSSSSTSMWSFKSWTSQTNKGQQDSHRGVAQTNRWGEETSDSIPGPPHPPLRKTSSGSLITRLLKHLTGKRGSKKKHKDTNNTHHRDAKQDGTGDYDWAHHQHIRYGQQHEGSGHESSGRYSSVSSSQSSSVSSGPLQAYDWAHHELQRKRPSALPCVPELSAEEHSNCSDEAEQKEEEGGFLAADLPMCSDDEDNLYAFLADEADPTGTTGTPPRRSSSLVRVMKKFISLGESDSHRKKKRKQGQGRNDGSDGGRGGGPNYSWEHHQDIKKAPKRKTSSFLRNLLESKSKQREKQGTRKEENRPAPTASALNRHRKFMEGQQREQKSTKTKTGIHTSELSVTP</sequence>
<feature type="compositionally biased region" description="Low complexity" evidence="1">
    <location>
        <begin position="158"/>
        <end position="177"/>
    </location>
</feature>
<gene>
    <name evidence="2" type="ORF">SEMRO_76_G041810.1</name>
</gene>
<dbReference type="EMBL" id="CAICTM010000075">
    <property type="protein sequence ID" value="CAB9500144.1"/>
    <property type="molecule type" value="Genomic_DNA"/>
</dbReference>
<feature type="compositionally biased region" description="Basic residues" evidence="1">
    <location>
        <begin position="1"/>
        <end position="11"/>
    </location>
</feature>
<organism evidence="2 3">
    <name type="scientific">Seminavis robusta</name>
    <dbReference type="NCBI Taxonomy" id="568900"/>
    <lineage>
        <taxon>Eukaryota</taxon>
        <taxon>Sar</taxon>
        <taxon>Stramenopiles</taxon>
        <taxon>Ochrophyta</taxon>
        <taxon>Bacillariophyta</taxon>
        <taxon>Bacillariophyceae</taxon>
        <taxon>Bacillariophycidae</taxon>
        <taxon>Naviculales</taxon>
        <taxon>Naviculaceae</taxon>
        <taxon>Seminavis</taxon>
    </lineage>
</organism>
<feature type="compositionally biased region" description="Low complexity" evidence="1">
    <location>
        <begin position="484"/>
        <end position="493"/>
    </location>
</feature>
<proteinExistence type="predicted"/>
<dbReference type="AlphaFoldDB" id="A0A9N8DG66"/>
<feature type="compositionally biased region" description="Low complexity" evidence="1">
    <location>
        <begin position="550"/>
        <end position="583"/>
    </location>
</feature>
<feature type="compositionally biased region" description="Pro residues" evidence="1">
    <location>
        <begin position="537"/>
        <end position="549"/>
    </location>
</feature>
<feature type="compositionally biased region" description="Acidic residues" evidence="1">
    <location>
        <begin position="36"/>
        <end position="48"/>
    </location>
</feature>
<evidence type="ECO:0000313" key="2">
    <source>
        <dbReference type="EMBL" id="CAB9500144.1"/>
    </source>
</evidence>
<feature type="compositionally biased region" description="Polar residues" evidence="1">
    <location>
        <begin position="439"/>
        <end position="454"/>
    </location>
</feature>
<feature type="compositionally biased region" description="Low complexity" evidence="1">
    <location>
        <begin position="774"/>
        <end position="787"/>
    </location>
</feature>
<reference evidence="2" key="1">
    <citation type="submission" date="2020-06" db="EMBL/GenBank/DDBJ databases">
        <authorList>
            <consortium name="Plant Systems Biology data submission"/>
        </authorList>
    </citation>
    <scope>NUCLEOTIDE SEQUENCE</scope>
    <source>
        <strain evidence="2">D6</strain>
    </source>
</reference>
<feature type="compositionally biased region" description="Basic and acidic residues" evidence="1">
    <location>
        <begin position="853"/>
        <end position="871"/>
    </location>
</feature>
<feature type="compositionally biased region" description="Basic residues" evidence="1">
    <location>
        <begin position="630"/>
        <end position="645"/>
    </location>
</feature>
<feature type="compositionally biased region" description="Polar residues" evidence="1">
    <location>
        <begin position="898"/>
        <end position="911"/>
    </location>
</feature>
<protein>
    <submittedName>
        <fullName evidence="2">Uncharacterized protein</fullName>
    </submittedName>
</protein>
<feature type="region of interest" description="Disordered" evidence="1">
    <location>
        <begin position="1"/>
        <end position="78"/>
    </location>
</feature>
<feature type="region of interest" description="Disordered" evidence="1">
    <location>
        <begin position="117"/>
        <end position="271"/>
    </location>
</feature>